<comment type="caution">
    <text evidence="2">The sequence shown here is derived from an EMBL/GenBank/DDBJ whole genome shotgun (WGS) entry which is preliminary data.</text>
</comment>
<dbReference type="RefSeq" id="WP_115123887.1">
    <property type="nucleotide sequence ID" value="NZ_QRAO01000003.1"/>
</dbReference>
<dbReference type="AlphaFoldDB" id="A0A370QB18"/>
<keyword evidence="3" id="KW-1185">Reference proteome</keyword>
<proteinExistence type="predicted"/>
<keyword evidence="1" id="KW-0472">Membrane</keyword>
<dbReference type="InterPro" id="IPR004316">
    <property type="entry name" value="SWEET_rpt"/>
</dbReference>
<evidence type="ECO:0000256" key="1">
    <source>
        <dbReference type="SAM" id="Phobius"/>
    </source>
</evidence>
<dbReference type="GO" id="GO:0016020">
    <property type="term" value="C:membrane"/>
    <property type="evidence" value="ECO:0007669"/>
    <property type="project" value="InterPro"/>
</dbReference>
<dbReference type="GO" id="GO:0051119">
    <property type="term" value="F:sugar transmembrane transporter activity"/>
    <property type="evidence" value="ECO:0007669"/>
    <property type="project" value="InterPro"/>
</dbReference>
<name>A0A370QB18_9FLAO</name>
<dbReference type="OrthoDB" id="122062at2"/>
<evidence type="ECO:0000313" key="3">
    <source>
        <dbReference type="Proteomes" id="UP000255317"/>
    </source>
</evidence>
<keyword evidence="1" id="KW-1133">Transmembrane helix</keyword>
<evidence type="ECO:0000313" key="2">
    <source>
        <dbReference type="EMBL" id="RDK85469.1"/>
    </source>
</evidence>
<feature type="transmembrane region" description="Helical" evidence="1">
    <location>
        <begin position="36"/>
        <end position="56"/>
    </location>
</feature>
<feature type="transmembrane region" description="Helical" evidence="1">
    <location>
        <begin position="6"/>
        <end position="24"/>
    </location>
</feature>
<organism evidence="2 3">
    <name type="scientific">Marinirhabdus gelatinilytica</name>
    <dbReference type="NCBI Taxonomy" id="1703343"/>
    <lineage>
        <taxon>Bacteria</taxon>
        <taxon>Pseudomonadati</taxon>
        <taxon>Bacteroidota</taxon>
        <taxon>Flavobacteriia</taxon>
        <taxon>Flavobacteriales</taxon>
        <taxon>Flavobacteriaceae</taxon>
    </lineage>
</organism>
<keyword evidence="1 2" id="KW-0812">Transmembrane</keyword>
<dbReference type="InterPro" id="IPR047662">
    <property type="entry name" value="SemiSWEET"/>
</dbReference>
<dbReference type="EMBL" id="QRAO01000003">
    <property type="protein sequence ID" value="RDK85469.1"/>
    <property type="molecule type" value="Genomic_DNA"/>
</dbReference>
<dbReference type="NCBIfam" id="NF037968">
    <property type="entry name" value="SemiSWEET_2"/>
    <property type="match status" value="1"/>
</dbReference>
<feature type="transmembrane region" description="Helical" evidence="1">
    <location>
        <begin position="62"/>
        <end position="81"/>
    </location>
</feature>
<dbReference type="Gene3D" id="1.20.1280.290">
    <property type="match status" value="1"/>
</dbReference>
<reference evidence="2 3" key="1">
    <citation type="submission" date="2018-07" db="EMBL/GenBank/DDBJ databases">
        <title>Genomic Encyclopedia of Type Strains, Phase IV (KMG-IV): sequencing the most valuable type-strain genomes for metagenomic binning, comparative biology and taxonomic classification.</title>
        <authorList>
            <person name="Goeker M."/>
        </authorList>
    </citation>
    <scope>NUCLEOTIDE SEQUENCE [LARGE SCALE GENOMIC DNA]</scope>
    <source>
        <strain evidence="2 3">DSM 101478</strain>
    </source>
</reference>
<dbReference type="Proteomes" id="UP000255317">
    <property type="component" value="Unassembled WGS sequence"/>
</dbReference>
<gene>
    <name evidence="2" type="ORF">C8D94_103296</name>
</gene>
<dbReference type="Pfam" id="PF03083">
    <property type="entry name" value="MtN3_slv"/>
    <property type="match status" value="1"/>
</dbReference>
<accession>A0A370QB18</accession>
<protein>
    <submittedName>
        <fullName evidence="2">MtN3 and saliva related transmembrane protein</fullName>
    </submittedName>
</protein>
<sequence>MDITEIIGTLAGIFTTIAIIPQIYKALKTQEVKSISPVFLSILLLGVGLWTVYGIIKTDWPIILTNGVSFVLNGLMLAIYLRNCNKDKEASN</sequence>